<evidence type="ECO:0000256" key="4">
    <source>
        <dbReference type="ARBA" id="ARBA00022825"/>
    </source>
</evidence>
<dbReference type="InterPro" id="IPR015500">
    <property type="entry name" value="Peptidase_S8_subtilisin-rel"/>
</dbReference>
<evidence type="ECO:0000256" key="3">
    <source>
        <dbReference type="ARBA" id="ARBA00022801"/>
    </source>
</evidence>
<dbReference type="PRINTS" id="PR00723">
    <property type="entry name" value="SUBTILISIN"/>
</dbReference>
<gene>
    <name evidence="9" type="ORF">GCM10009765_68440</name>
</gene>
<dbReference type="Pfam" id="PF00082">
    <property type="entry name" value="Peptidase_S8"/>
    <property type="match status" value="1"/>
</dbReference>
<sequence length="1132" mass="113988">MALAVTIPFAIGQPATAGPSTVKPASASGADRAVVVVLHDQLGANPATKAQSSNRKAKATSAQDAVLGRLSGAKPSKVKHFALGNAFSATVTPDQAAALAADPSVAAVLPDSKVQLPAPTAGPAAGASTGTSAKAATPNDAPGAICPADPSKPLLEPEALTSIHAASTDGSKSAADLASGAGVKVAFLADNMNPNYADFIRPDGSHVFADYQDFSGDGPNTTDAGAEAYGDASSIAAQGTVVHDLSKFVNQAHPLPPGCNIRIRGVAPGASLVGLNVFGSTATNSAVLQAIDYAVTVDHVDVINESLGLNQYPDSSSRALFQVFNDQAVAAGITVTASSGDAGITGTIGSPATDPLVISAGATTDNRLYAQTTYAAFPFSNGKWISDNISALSSSGLTQGGRTVDLVAPGEGNWSDCEPTYAECRTFQSPTQGADVQSFGGTSESAPLTAGVAALVIQAYRGTHKGASPSPALVKQLITGTTRDLGLPADEQGSGLLDARAAVEAALTAPGSSGAPAGVSSNITLSTNQVTLSGAPGSTQSSTVKVTNVGNKALTVAGGTRGFAPISSARASTAFDSSTLPTFSYYNGATWAYKKVTFTVPAGSQRLFERMAWQGSPKTVNGASVTPVVRMTLLAPDGTFVANSRPQGGPATANYANVDVRSPKAGTWTAVLYSLAGAGGYTGPIQLATDNERTVPYGQISPANFILAPGASKQVKVSMTTPASGGDADYSATFASSDGHQTSESVILRSLIPTNHGGGTFSGAITGGNARAQSPAQTFSYQFDVAKGHRDLDVALTLAKDAGDLVDGILIDPNGELADVNSNASLDPSYQTVTQGKGVQLFDANPLPGRWTFVVVVQNPVTGSDISEQFNGTVGYDKVDVKAAGLPQSAHTTLTAGKATQVPVIVHNTGVEPIAVGVNARTNTVQTIQPVAIQGNTTVDLPEVGSNAPVYSVPPDTSKLSVATSSSVPAQIELQGSAAGIDVLGDLQAAQNGSTVSIATISEHTGFISKGIWFGSVQEIGPFGPSGAPSGTASYTASMRTAGFDKAVTSSTNDPYANSVDPNGGFGAPAVIQPGASAVVMVTITPNGAKGSTVTGHLNLVTVPTLPTGATGIPFEGTGEVISVLPYTYKIG</sequence>
<evidence type="ECO:0000259" key="8">
    <source>
        <dbReference type="Pfam" id="PF05922"/>
    </source>
</evidence>
<dbReference type="RefSeq" id="WP_344314306.1">
    <property type="nucleotide sequence ID" value="NZ_BAAANY010000033.1"/>
</dbReference>
<protein>
    <recommendedName>
        <fullName evidence="11">S8 family serine peptidase</fullName>
    </recommendedName>
</protein>
<evidence type="ECO:0008006" key="11">
    <source>
        <dbReference type="Google" id="ProtNLM"/>
    </source>
</evidence>
<dbReference type="InterPro" id="IPR051048">
    <property type="entry name" value="Peptidase_S8/S53_subtilisin"/>
</dbReference>
<feature type="compositionally biased region" description="Low complexity" evidence="6">
    <location>
        <begin position="119"/>
        <end position="138"/>
    </location>
</feature>
<comment type="caution">
    <text evidence="5">Lacks conserved residue(s) required for the propagation of feature annotation.</text>
</comment>
<feature type="region of interest" description="Disordered" evidence="6">
    <location>
        <begin position="119"/>
        <end position="145"/>
    </location>
</feature>
<feature type="domain" description="Peptidase S8/S53" evidence="7">
    <location>
        <begin position="205"/>
        <end position="492"/>
    </location>
</feature>
<dbReference type="PANTHER" id="PTHR43399:SF4">
    <property type="entry name" value="CELL WALL-ASSOCIATED PROTEASE"/>
    <property type="match status" value="1"/>
</dbReference>
<dbReference type="PROSITE" id="PS00138">
    <property type="entry name" value="SUBTILASE_SER"/>
    <property type="match status" value="1"/>
</dbReference>
<dbReference type="PANTHER" id="PTHR43399">
    <property type="entry name" value="SUBTILISIN-RELATED"/>
    <property type="match status" value="1"/>
</dbReference>
<dbReference type="Gene3D" id="3.30.70.80">
    <property type="entry name" value="Peptidase S8 propeptide/proteinase inhibitor I9"/>
    <property type="match status" value="1"/>
</dbReference>
<dbReference type="Proteomes" id="UP001500618">
    <property type="component" value="Unassembled WGS sequence"/>
</dbReference>
<comment type="similarity">
    <text evidence="1 5">Belongs to the peptidase S8 family.</text>
</comment>
<dbReference type="InterPro" id="IPR023828">
    <property type="entry name" value="Peptidase_S8_Ser-AS"/>
</dbReference>
<accession>A0ABP4UPC3</accession>
<organism evidence="9 10">
    <name type="scientific">Fodinicola feengrottensis</name>
    <dbReference type="NCBI Taxonomy" id="435914"/>
    <lineage>
        <taxon>Bacteria</taxon>
        <taxon>Bacillati</taxon>
        <taxon>Actinomycetota</taxon>
        <taxon>Actinomycetes</taxon>
        <taxon>Mycobacteriales</taxon>
        <taxon>Fodinicola</taxon>
    </lineage>
</organism>
<evidence type="ECO:0000313" key="10">
    <source>
        <dbReference type="Proteomes" id="UP001500618"/>
    </source>
</evidence>
<evidence type="ECO:0000256" key="5">
    <source>
        <dbReference type="PROSITE-ProRule" id="PRU01240"/>
    </source>
</evidence>
<dbReference type="InterPro" id="IPR037045">
    <property type="entry name" value="S8pro/Inhibitor_I9_sf"/>
</dbReference>
<evidence type="ECO:0000259" key="7">
    <source>
        <dbReference type="Pfam" id="PF00082"/>
    </source>
</evidence>
<keyword evidence="10" id="KW-1185">Reference proteome</keyword>
<dbReference type="PROSITE" id="PS51892">
    <property type="entry name" value="SUBTILASE"/>
    <property type="match status" value="1"/>
</dbReference>
<evidence type="ECO:0000256" key="6">
    <source>
        <dbReference type="SAM" id="MobiDB-lite"/>
    </source>
</evidence>
<keyword evidence="2" id="KW-0645">Protease</keyword>
<dbReference type="InterPro" id="IPR036852">
    <property type="entry name" value="Peptidase_S8/S53_dom_sf"/>
</dbReference>
<keyword evidence="3" id="KW-0378">Hydrolase</keyword>
<dbReference type="SUPFAM" id="SSF52743">
    <property type="entry name" value="Subtilisin-like"/>
    <property type="match status" value="1"/>
</dbReference>
<reference evidence="10" key="1">
    <citation type="journal article" date="2019" name="Int. J. Syst. Evol. Microbiol.">
        <title>The Global Catalogue of Microorganisms (GCM) 10K type strain sequencing project: providing services to taxonomists for standard genome sequencing and annotation.</title>
        <authorList>
            <consortium name="The Broad Institute Genomics Platform"/>
            <consortium name="The Broad Institute Genome Sequencing Center for Infectious Disease"/>
            <person name="Wu L."/>
            <person name="Ma J."/>
        </authorList>
    </citation>
    <scope>NUCLEOTIDE SEQUENCE [LARGE SCALE GENOMIC DNA]</scope>
    <source>
        <strain evidence="10">JCM 14718</strain>
    </source>
</reference>
<dbReference type="EMBL" id="BAAANY010000033">
    <property type="protein sequence ID" value="GAA1709349.1"/>
    <property type="molecule type" value="Genomic_DNA"/>
</dbReference>
<dbReference type="InterPro" id="IPR010259">
    <property type="entry name" value="S8pro/Inhibitor_I9"/>
</dbReference>
<feature type="domain" description="Inhibitor I9" evidence="8">
    <location>
        <begin position="35"/>
        <end position="116"/>
    </location>
</feature>
<evidence type="ECO:0000256" key="1">
    <source>
        <dbReference type="ARBA" id="ARBA00011073"/>
    </source>
</evidence>
<evidence type="ECO:0000313" key="9">
    <source>
        <dbReference type="EMBL" id="GAA1709349.1"/>
    </source>
</evidence>
<proteinExistence type="inferred from homology"/>
<keyword evidence="4" id="KW-0720">Serine protease</keyword>
<dbReference type="InterPro" id="IPR000209">
    <property type="entry name" value="Peptidase_S8/S53_dom"/>
</dbReference>
<dbReference type="Pfam" id="PF05922">
    <property type="entry name" value="Inhibitor_I9"/>
    <property type="match status" value="1"/>
</dbReference>
<evidence type="ECO:0000256" key="2">
    <source>
        <dbReference type="ARBA" id="ARBA00022670"/>
    </source>
</evidence>
<dbReference type="Gene3D" id="3.40.50.200">
    <property type="entry name" value="Peptidase S8/S53 domain"/>
    <property type="match status" value="1"/>
</dbReference>
<comment type="caution">
    <text evidence="9">The sequence shown here is derived from an EMBL/GenBank/DDBJ whole genome shotgun (WGS) entry which is preliminary data.</text>
</comment>
<name>A0ABP4UPC3_9ACTN</name>